<comment type="caution">
    <text evidence="2">The sequence shown here is derived from an EMBL/GenBank/DDBJ whole genome shotgun (WGS) entry which is preliminary data.</text>
</comment>
<reference evidence="2" key="1">
    <citation type="submission" date="2020-09" db="EMBL/GenBank/DDBJ databases">
        <title>A novel bacterium of genus Neiella, isolated from South China Sea.</title>
        <authorList>
            <person name="Huang H."/>
            <person name="Mo K."/>
            <person name="Hu Y."/>
        </authorList>
    </citation>
    <scope>NUCLEOTIDE SEQUENCE</scope>
    <source>
        <strain evidence="2">HB171785</strain>
    </source>
</reference>
<dbReference type="RefSeq" id="WP_191144609.1">
    <property type="nucleotide sequence ID" value="NZ_JACXAF010000009.1"/>
</dbReference>
<keyword evidence="1" id="KW-0472">Membrane</keyword>
<keyword evidence="1" id="KW-1133">Transmembrane helix</keyword>
<evidence type="ECO:0000313" key="2">
    <source>
        <dbReference type="EMBL" id="MBD1389503.1"/>
    </source>
</evidence>
<sequence>MSQQRTFESFLFSNPVSLQLKASMLAAVLLSIASIVAVTAFDQSMVFLFIGISLLVFAIGYGFWWGAKRFNAATDEYNGYLASLDESALSNLLDHPKVSPRTKMLVEQCMMLQLKPAS</sequence>
<keyword evidence="3" id="KW-1185">Reference proteome</keyword>
<feature type="transmembrane region" description="Helical" evidence="1">
    <location>
        <begin position="47"/>
        <end position="67"/>
    </location>
</feature>
<gene>
    <name evidence="2" type="ORF">IC617_08690</name>
</gene>
<evidence type="ECO:0000256" key="1">
    <source>
        <dbReference type="SAM" id="Phobius"/>
    </source>
</evidence>
<feature type="transmembrane region" description="Helical" evidence="1">
    <location>
        <begin position="20"/>
        <end position="41"/>
    </location>
</feature>
<protein>
    <submittedName>
        <fullName evidence="2">Uncharacterized protein</fullName>
    </submittedName>
</protein>
<proteinExistence type="predicted"/>
<dbReference type="EMBL" id="JACXAF010000009">
    <property type="protein sequence ID" value="MBD1389503.1"/>
    <property type="molecule type" value="Genomic_DNA"/>
</dbReference>
<name>A0A8J6QUU1_9GAMM</name>
<organism evidence="2 3">
    <name type="scientific">Neiella litorisoli</name>
    <dbReference type="NCBI Taxonomy" id="2771431"/>
    <lineage>
        <taxon>Bacteria</taxon>
        <taxon>Pseudomonadati</taxon>
        <taxon>Pseudomonadota</taxon>
        <taxon>Gammaproteobacteria</taxon>
        <taxon>Alteromonadales</taxon>
        <taxon>Echinimonadaceae</taxon>
        <taxon>Neiella</taxon>
    </lineage>
</organism>
<keyword evidence="1" id="KW-0812">Transmembrane</keyword>
<dbReference type="Proteomes" id="UP000638014">
    <property type="component" value="Unassembled WGS sequence"/>
</dbReference>
<accession>A0A8J6QUU1</accession>
<dbReference type="AlphaFoldDB" id="A0A8J6QUU1"/>
<evidence type="ECO:0000313" key="3">
    <source>
        <dbReference type="Proteomes" id="UP000638014"/>
    </source>
</evidence>